<name>A0A4V1EHI1_9BURK</name>
<reference evidence="1 2" key="1">
    <citation type="submission" date="2019-05" db="EMBL/GenBank/DDBJ databases">
        <title>Burkholderia sp. DHOD12, isolated from subtropical forest soil.</title>
        <authorList>
            <person name="Gao Z.-H."/>
            <person name="Qiu L.-H."/>
        </authorList>
    </citation>
    <scope>NUCLEOTIDE SEQUENCE [LARGE SCALE GENOMIC DNA]</scope>
    <source>
        <strain evidence="1 2">DHOD12</strain>
    </source>
</reference>
<dbReference type="Pfam" id="PF11136">
    <property type="entry name" value="DUF2889"/>
    <property type="match status" value="1"/>
</dbReference>
<organism evidence="1 2">
    <name type="scientific">Trinickia violacea</name>
    <dbReference type="NCBI Taxonomy" id="2571746"/>
    <lineage>
        <taxon>Bacteria</taxon>
        <taxon>Pseudomonadati</taxon>
        <taxon>Pseudomonadota</taxon>
        <taxon>Betaproteobacteria</taxon>
        <taxon>Burkholderiales</taxon>
        <taxon>Burkholderiaceae</taxon>
        <taxon>Trinickia</taxon>
    </lineage>
</organism>
<evidence type="ECO:0000313" key="1">
    <source>
        <dbReference type="EMBL" id="QCP50350.1"/>
    </source>
</evidence>
<dbReference type="InterPro" id="IPR021312">
    <property type="entry name" value="DUF2889"/>
</dbReference>
<sequence length="253" mass="28415">MSLSSVFSPAADYGHQTAWRRIRMIGRKNQVVVEMEDLAHGMRCVVEHDGQRVTALRPEFRRIPMNTCTGAGEPLQAVVGTPIGSPFANFYAGGRARQNCTHMFDLARLGVAHATRGETVRDYLMEMPDDNAECRPSTLHRDGDVVLQWRLENSTVLDPEPFAGRHLFRGFTSWAAENFEGDDLEAILVLQKGCFVAQSRRYVLESGPLSAAEQQHNTGLCFGYGHERIAIAVRLEGTRRDFTDHPERLLKFL</sequence>
<evidence type="ECO:0000313" key="2">
    <source>
        <dbReference type="Proteomes" id="UP000298656"/>
    </source>
</evidence>
<dbReference type="OrthoDB" id="7058534at2"/>
<gene>
    <name evidence="1" type="ORF">FAZ95_14935</name>
</gene>
<keyword evidence="2" id="KW-1185">Reference proteome</keyword>
<proteinExistence type="predicted"/>
<dbReference type="RefSeq" id="WP_137333168.1">
    <property type="nucleotide sequence ID" value="NZ_CP040077.1"/>
</dbReference>
<accession>A0A4V1EHI1</accession>
<dbReference type="EMBL" id="CP040077">
    <property type="protein sequence ID" value="QCP50350.1"/>
    <property type="molecule type" value="Genomic_DNA"/>
</dbReference>
<protein>
    <submittedName>
        <fullName evidence="1">DUF2889 domain-containing protein</fullName>
    </submittedName>
</protein>
<dbReference type="Proteomes" id="UP000298656">
    <property type="component" value="Chromosome 1"/>
</dbReference>
<dbReference type="KEGG" id="tvl:FAZ95_14935"/>
<dbReference type="AlphaFoldDB" id="A0A4V1EHI1"/>